<accession>A0ABS1YS30</accession>
<sequence>MSETAERRWPAAVGAWLGIGTAPATLVLGAAMAARHGGAVRPVGCWSAGR</sequence>
<keyword evidence="2" id="KW-1185">Reference proteome</keyword>
<dbReference type="Proteomes" id="UP000622245">
    <property type="component" value="Unassembled WGS sequence"/>
</dbReference>
<organism evidence="1 2">
    <name type="scientific">Micromonospora tarensis</name>
    <dbReference type="NCBI Taxonomy" id="2806100"/>
    <lineage>
        <taxon>Bacteria</taxon>
        <taxon>Bacillati</taxon>
        <taxon>Actinomycetota</taxon>
        <taxon>Actinomycetes</taxon>
        <taxon>Micromonosporales</taxon>
        <taxon>Micromonosporaceae</taxon>
        <taxon>Micromonospora</taxon>
    </lineage>
</organism>
<comment type="caution">
    <text evidence="1">The sequence shown here is derived from an EMBL/GenBank/DDBJ whole genome shotgun (WGS) entry which is preliminary data.</text>
</comment>
<dbReference type="RefSeq" id="WP_203152434.1">
    <property type="nucleotide sequence ID" value="NZ_JAEVHL010000473.1"/>
</dbReference>
<protein>
    <submittedName>
        <fullName evidence="1">Uncharacterized protein</fullName>
    </submittedName>
</protein>
<proteinExistence type="predicted"/>
<evidence type="ECO:0000313" key="2">
    <source>
        <dbReference type="Proteomes" id="UP000622245"/>
    </source>
</evidence>
<evidence type="ECO:0000313" key="1">
    <source>
        <dbReference type="EMBL" id="MBM0280108.1"/>
    </source>
</evidence>
<gene>
    <name evidence="1" type="ORF">JM949_35655</name>
</gene>
<dbReference type="EMBL" id="JAEVHL010000473">
    <property type="protein sequence ID" value="MBM0280108.1"/>
    <property type="molecule type" value="Genomic_DNA"/>
</dbReference>
<reference evidence="1 2" key="1">
    <citation type="submission" date="2021-01" db="EMBL/GenBank/DDBJ databases">
        <title>Draft genome sequence of Micromonospora sp. strain STR1s_6.</title>
        <authorList>
            <person name="Karlyshev A."/>
            <person name="Jawad R."/>
        </authorList>
    </citation>
    <scope>NUCLEOTIDE SEQUENCE [LARGE SCALE GENOMIC DNA]</scope>
    <source>
        <strain evidence="1 2">STR1S-6</strain>
    </source>
</reference>
<name>A0ABS1YS30_9ACTN</name>